<dbReference type="EMBL" id="BARV01003339">
    <property type="protein sequence ID" value="GAI05631.1"/>
    <property type="molecule type" value="Genomic_DNA"/>
</dbReference>
<feature type="non-terminal residue" evidence="1">
    <location>
        <position position="1"/>
    </location>
</feature>
<proteinExistence type="predicted"/>
<sequence>RKLYNLVIPAYDQTELNLGQDKPGAHHRSHVTPVLCDLPSFIKSRPFTFDNSDKASLDLIENGLPGPGTRNKATFALLRYQRSQGVSQNNAVEFVIDWLSHKHNNFSNMYPRNSLRAFNHIKDQGKRAYGHFDEKGISPYDANCSKFEYITESDISRILRECNARWSRAKFLTKTVIYYSSRKHRDLVRINCDIFINCSSINLYKKRLDELESQGLAVRGFDYRPHHYSKFIILNWEYGSFYDAVYFDGRRARTLEEAIVASYTPAEARQLLKDSGFPRKNAEKIVLRMYNRLGDKKRNTI</sequence>
<reference evidence="1" key="1">
    <citation type="journal article" date="2014" name="Front. Microbiol.">
        <title>High frequency of phylogenetically diverse reductive dehalogenase-homologous genes in deep subseafloor sedimentary metagenomes.</title>
        <authorList>
            <person name="Kawai M."/>
            <person name="Futagami T."/>
            <person name="Toyoda A."/>
            <person name="Takaki Y."/>
            <person name="Nishi S."/>
            <person name="Hori S."/>
            <person name="Arai W."/>
            <person name="Tsubouchi T."/>
            <person name="Morono Y."/>
            <person name="Uchiyama I."/>
            <person name="Ito T."/>
            <person name="Fujiyama A."/>
            <person name="Inagaki F."/>
            <person name="Takami H."/>
        </authorList>
    </citation>
    <scope>NUCLEOTIDE SEQUENCE</scope>
    <source>
        <strain evidence="1">Expedition CK06-06</strain>
    </source>
</reference>
<protein>
    <submittedName>
        <fullName evidence="1">Uncharacterized protein</fullName>
    </submittedName>
</protein>
<dbReference type="AlphaFoldDB" id="X1LIH6"/>
<accession>X1LIH6</accession>
<evidence type="ECO:0000313" key="1">
    <source>
        <dbReference type="EMBL" id="GAI05631.1"/>
    </source>
</evidence>
<name>X1LIH6_9ZZZZ</name>
<organism evidence="1">
    <name type="scientific">marine sediment metagenome</name>
    <dbReference type="NCBI Taxonomy" id="412755"/>
    <lineage>
        <taxon>unclassified sequences</taxon>
        <taxon>metagenomes</taxon>
        <taxon>ecological metagenomes</taxon>
    </lineage>
</organism>
<comment type="caution">
    <text evidence="1">The sequence shown here is derived from an EMBL/GenBank/DDBJ whole genome shotgun (WGS) entry which is preliminary data.</text>
</comment>
<gene>
    <name evidence="1" type="ORF">S06H3_08041</name>
</gene>